<organism evidence="1 2">
    <name type="scientific">Suillus subaureus</name>
    <dbReference type="NCBI Taxonomy" id="48587"/>
    <lineage>
        <taxon>Eukaryota</taxon>
        <taxon>Fungi</taxon>
        <taxon>Dikarya</taxon>
        <taxon>Basidiomycota</taxon>
        <taxon>Agaricomycotina</taxon>
        <taxon>Agaricomycetes</taxon>
        <taxon>Agaricomycetidae</taxon>
        <taxon>Boletales</taxon>
        <taxon>Suillineae</taxon>
        <taxon>Suillaceae</taxon>
        <taxon>Suillus</taxon>
    </lineage>
</organism>
<evidence type="ECO:0000313" key="2">
    <source>
        <dbReference type="Proteomes" id="UP000807769"/>
    </source>
</evidence>
<dbReference type="Proteomes" id="UP000807769">
    <property type="component" value="Unassembled WGS sequence"/>
</dbReference>
<dbReference type="EMBL" id="JABBWG010000037">
    <property type="protein sequence ID" value="KAG1808738.1"/>
    <property type="molecule type" value="Genomic_DNA"/>
</dbReference>
<dbReference type="GeneID" id="64635780"/>
<proteinExistence type="predicted"/>
<dbReference type="RefSeq" id="XP_041188831.1">
    <property type="nucleotide sequence ID" value="XM_041341764.1"/>
</dbReference>
<evidence type="ECO:0000313" key="1">
    <source>
        <dbReference type="EMBL" id="KAG1808738.1"/>
    </source>
</evidence>
<accession>A0A9P7J8S3</accession>
<dbReference type="OrthoDB" id="3357985at2759"/>
<keyword evidence="2" id="KW-1185">Reference proteome</keyword>
<protein>
    <submittedName>
        <fullName evidence="1">Uncharacterized protein</fullName>
    </submittedName>
</protein>
<sequence length="210" mass="23194">MDAIIYRIGDLIAAQFLPTHSLGVYAVSCLAGFRHHARTAAAQSLKIKGLGRPSSGFAGMGAISAFDYHRLLKYHYECGIAAPAVGKSLEWLPSTPYIEGMQMWNCVTCGRGAFSRLAIQIASCRKLMITPWFEEYLVRSRKELAARPCELTPSQVSASYNRAIVKARDCLACQFVAHHALNTFRTFYIKEVKKAIAKASSLSMINLNLT</sequence>
<name>A0A9P7J8S3_9AGAM</name>
<reference evidence="1" key="1">
    <citation type="journal article" date="2020" name="New Phytol.">
        <title>Comparative genomics reveals dynamic genome evolution in host specialist ectomycorrhizal fungi.</title>
        <authorList>
            <person name="Lofgren L.A."/>
            <person name="Nguyen N.H."/>
            <person name="Vilgalys R."/>
            <person name="Ruytinx J."/>
            <person name="Liao H.L."/>
            <person name="Branco S."/>
            <person name="Kuo A."/>
            <person name="LaButti K."/>
            <person name="Lipzen A."/>
            <person name="Andreopoulos W."/>
            <person name="Pangilinan J."/>
            <person name="Riley R."/>
            <person name="Hundley H."/>
            <person name="Na H."/>
            <person name="Barry K."/>
            <person name="Grigoriev I.V."/>
            <person name="Stajich J.E."/>
            <person name="Kennedy P.G."/>
        </authorList>
    </citation>
    <scope>NUCLEOTIDE SEQUENCE</scope>
    <source>
        <strain evidence="1">MN1</strain>
    </source>
</reference>
<gene>
    <name evidence="1" type="ORF">BJ212DRAFT_1530275</name>
</gene>
<comment type="caution">
    <text evidence="1">The sequence shown here is derived from an EMBL/GenBank/DDBJ whole genome shotgun (WGS) entry which is preliminary data.</text>
</comment>
<dbReference type="AlphaFoldDB" id="A0A9P7J8S3"/>